<dbReference type="AlphaFoldDB" id="A0A7I9Z6A2"/>
<gene>
    <name evidence="2" type="ORF">MTIM_21160</name>
</gene>
<name>A0A7I9Z6A2_9MYCO</name>
<protein>
    <submittedName>
        <fullName evidence="2">Uncharacterized protein</fullName>
    </submittedName>
</protein>
<comment type="caution">
    <text evidence="2">The sequence shown here is derived from an EMBL/GenBank/DDBJ whole genome shotgun (WGS) entry which is preliminary data.</text>
</comment>
<evidence type="ECO:0000256" key="1">
    <source>
        <dbReference type="SAM" id="MobiDB-lite"/>
    </source>
</evidence>
<feature type="region of interest" description="Disordered" evidence="1">
    <location>
        <begin position="52"/>
        <end position="85"/>
    </location>
</feature>
<dbReference type="Proteomes" id="UP000465301">
    <property type="component" value="Unassembled WGS sequence"/>
</dbReference>
<feature type="compositionally biased region" description="Low complexity" evidence="1">
    <location>
        <begin position="52"/>
        <end position="68"/>
    </location>
</feature>
<evidence type="ECO:0000313" key="2">
    <source>
        <dbReference type="EMBL" id="GFG96237.1"/>
    </source>
</evidence>
<accession>A0A7I9Z6A2</accession>
<sequence length="107" mass="10023">MPRPAIVAIGAPSMLAGAPVVAPGAVARLVLGSAVAAGLIAGAAEAQAWGTDNAPTVAARPTPADTAAPPSPAEPGAPSALDASAPVNPGPEAAVLAAVTAGIKFFI</sequence>
<dbReference type="EMBL" id="BLLA01000001">
    <property type="protein sequence ID" value="GFG96237.1"/>
    <property type="molecule type" value="Genomic_DNA"/>
</dbReference>
<evidence type="ECO:0000313" key="3">
    <source>
        <dbReference type="Proteomes" id="UP000465301"/>
    </source>
</evidence>
<organism evidence="2 3">
    <name type="scientific">Mycobacterium timonense</name>
    <dbReference type="NCBI Taxonomy" id="701043"/>
    <lineage>
        <taxon>Bacteria</taxon>
        <taxon>Bacillati</taxon>
        <taxon>Actinomycetota</taxon>
        <taxon>Actinomycetes</taxon>
        <taxon>Mycobacteriales</taxon>
        <taxon>Mycobacteriaceae</taxon>
        <taxon>Mycobacterium</taxon>
        <taxon>Mycobacterium avium complex (MAC)</taxon>
    </lineage>
</organism>
<reference evidence="2 3" key="1">
    <citation type="journal article" date="2019" name="Emerg. Microbes Infect.">
        <title>Comprehensive subspecies identification of 175 nontuberculous mycobacteria species based on 7547 genomic profiles.</title>
        <authorList>
            <person name="Matsumoto Y."/>
            <person name="Kinjo T."/>
            <person name="Motooka D."/>
            <person name="Nabeya D."/>
            <person name="Jung N."/>
            <person name="Uechi K."/>
            <person name="Horii T."/>
            <person name="Iida T."/>
            <person name="Fujita J."/>
            <person name="Nakamura S."/>
        </authorList>
    </citation>
    <scope>NUCLEOTIDE SEQUENCE [LARGE SCALE GENOMIC DNA]</scope>
    <source>
        <strain evidence="2 3">JCM 30726</strain>
    </source>
</reference>
<proteinExistence type="predicted"/>
<keyword evidence="3" id="KW-1185">Reference proteome</keyword>